<dbReference type="EMBL" id="CAJVPQ010018772">
    <property type="protein sequence ID" value="CAG8752384.1"/>
    <property type="molecule type" value="Genomic_DNA"/>
</dbReference>
<feature type="non-terminal residue" evidence="1">
    <location>
        <position position="82"/>
    </location>
</feature>
<dbReference type="Proteomes" id="UP000789570">
    <property type="component" value="Unassembled WGS sequence"/>
</dbReference>
<accession>A0A9N9IW34</accession>
<evidence type="ECO:0000313" key="2">
    <source>
        <dbReference type="Proteomes" id="UP000789570"/>
    </source>
</evidence>
<sequence length="82" mass="9599">VSFIWNELLSSAIDGVFLTNVASRIWNDMTQTDKDHFKNIADEIKILQSDFHKGKHYKKKPVATTFHNYAIEDFGKRKNKKE</sequence>
<evidence type="ECO:0000313" key="1">
    <source>
        <dbReference type="EMBL" id="CAG8752384.1"/>
    </source>
</evidence>
<dbReference type="OrthoDB" id="6247875at2759"/>
<protein>
    <submittedName>
        <fullName evidence="1">6192_t:CDS:1</fullName>
    </submittedName>
</protein>
<dbReference type="AlphaFoldDB" id="A0A9N9IW34"/>
<comment type="caution">
    <text evidence="1">The sequence shown here is derived from an EMBL/GenBank/DDBJ whole genome shotgun (WGS) entry which is preliminary data.</text>
</comment>
<gene>
    <name evidence="1" type="ORF">FCALED_LOCUS16376</name>
</gene>
<reference evidence="1" key="1">
    <citation type="submission" date="2021-06" db="EMBL/GenBank/DDBJ databases">
        <authorList>
            <person name="Kallberg Y."/>
            <person name="Tangrot J."/>
            <person name="Rosling A."/>
        </authorList>
    </citation>
    <scope>NUCLEOTIDE SEQUENCE</scope>
    <source>
        <strain evidence="1">UK204</strain>
    </source>
</reference>
<name>A0A9N9IW34_9GLOM</name>
<proteinExistence type="predicted"/>
<keyword evidence="2" id="KW-1185">Reference proteome</keyword>
<organism evidence="1 2">
    <name type="scientific">Funneliformis caledonium</name>
    <dbReference type="NCBI Taxonomy" id="1117310"/>
    <lineage>
        <taxon>Eukaryota</taxon>
        <taxon>Fungi</taxon>
        <taxon>Fungi incertae sedis</taxon>
        <taxon>Mucoromycota</taxon>
        <taxon>Glomeromycotina</taxon>
        <taxon>Glomeromycetes</taxon>
        <taxon>Glomerales</taxon>
        <taxon>Glomeraceae</taxon>
        <taxon>Funneliformis</taxon>
    </lineage>
</organism>
<feature type="non-terminal residue" evidence="1">
    <location>
        <position position="1"/>
    </location>
</feature>